<sequence>MTGTAIHNVMKKGVIGLLCVLLSSLGSPLLAQKPADSLTRQAYLNDCLVYALNNYPVVRQSLIDQEITDRNIKVAQSTWYPQLTGGYSLIHYLKLPVTQIPDVNTGERRNVTLGAQNTSVASFSLSQNILNRDLLLANRTADAYRVQAAQTTTLNKIDVVVNVSKAYYDVVLTQRQADILTEDIVRLQRSLQDASNQYQSGVVDKTDPQRAQVALNNALAQRKQYTDLVGAKIQVLKQYMGYPPTTRLGVAYDTLQLVRDTALDTLQLANPASRVEYQQLRTQRELLDANVRYARWAYLPSVSAIANYNFQYQNNTFTQLYSQVFPNSLIGLSVALPIFQGGRRVQQLRIAELQVKRLDWDFVSLTNSVDAEYAQALSVYKGNLANYYALVANQQLAQDNYRIINLQYRSGVRAYLDVTVAEADLRTARLNVFNALYQVLVSRVDVLRALGEYRF</sequence>
<reference evidence="8 9" key="1">
    <citation type="submission" date="2018-03" db="EMBL/GenBank/DDBJ databases">
        <title>Genomic Encyclopedia of Archaeal and Bacterial Type Strains, Phase II (KMG-II): from individual species to whole genera.</title>
        <authorList>
            <person name="Goeker M."/>
        </authorList>
    </citation>
    <scope>NUCLEOTIDE SEQUENCE [LARGE SCALE GENOMIC DNA]</scope>
    <source>
        <strain evidence="8 9">DSM 28354</strain>
    </source>
</reference>
<name>A0A2T0SW70_9BACT</name>
<gene>
    <name evidence="8" type="ORF">CLV58_11082</name>
</gene>
<accession>A0A2T0SW70</accession>
<evidence type="ECO:0000256" key="3">
    <source>
        <dbReference type="ARBA" id="ARBA00022448"/>
    </source>
</evidence>
<dbReference type="InterPro" id="IPR051906">
    <property type="entry name" value="TolC-like"/>
</dbReference>
<evidence type="ECO:0000256" key="2">
    <source>
        <dbReference type="ARBA" id="ARBA00007613"/>
    </source>
</evidence>
<evidence type="ECO:0000256" key="6">
    <source>
        <dbReference type="ARBA" id="ARBA00023136"/>
    </source>
</evidence>
<evidence type="ECO:0000256" key="4">
    <source>
        <dbReference type="ARBA" id="ARBA00022452"/>
    </source>
</evidence>
<dbReference type="SUPFAM" id="SSF56954">
    <property type="entry name" value="Outer membrane efflux proteins (OEP)"/>
    <property type="match status" value="1"/>
</dbReference>
<dbReference type="GO" id="GO:0015288">
    <property type="term" value="F:porin activity"/>
    <property type="evidence" value="ECO:0007669"/>
    <property type="project" value="TreeGrafter"/>
</dbReference>
<keyword evidence="7" id="KW-0998">Cell outer membrane</keyword>
<dbReference type="EMBL" id="PVTE01000010">
    <property type="protein sequence ID" value="PRY37613.1"/>
    <property type="molecule type" value="Genomic_DNA"/>
</dbReference>
<evidence type="ECO:0000313" key="9">
    <source>
        <dbReference type="Proteomes" id="UP000238375"/>
    </source>
</evidence>
<evidence type="ECO:0000256" key="1">
    <source>
        <dbReference type="ARBA" id="ARBA00004442"/>
    </source>
</evidence>
<keyword evidence="5" id="KW-0812">Transmembrane</keyword>
<dbReference type="AlphaFoldDB" id="A0A2T0SW70"/>
<dbReference type="Proteomes" id="UP000238375">
    <property type="component" value="Unassembled WGS sequence"/>
</dbReference>
<keyword evidence="9" id="KW-1185">Reference proteome</keyword>
<comment type="similarity">
    <text evidence="2">Belongs to the outer membrane factor (OMF) (TC 1.B.17) family.</text>
</comment>
<comment type="caution">
    <text evidence="8">The sequence shown here is derived from an EMBL/GenBank/DDBJ whole genome shotgun (WGS) entry which is preliminary data.</text>
</comment>
<comment type="subcellular location">
    <subcellularLocation>
        <location evidence="1">Cell outer membrane</location>
    </subcellularLocation>
</comment>
<evidence type="ECO:0000313" key="8">
    <source>
        <dbReference type="EMBL" id="PRY37613.1"/>
    </source>
</evidence>
<dbReference type="InterPro" id="IPR003423">
    <property type="entry name" value="OMP_efflux"/>
</dbReference>
<evidence type="ECO:0000256" key="7">
    <source>
        <dbReference type="ARBA" id="ARBA00023237"/>
    </source>
</evidence>
<organism evidence="8 9">
    <name type="scientific">Spirosoma oryzae</name>
    <dbReference type="NCBI Taxonomy" id="1469603"/>
    <lineage>
        <taxon>Bacteria</taxon>
        <taxon>Pseudomonadati</taxon>
        <taxon>Bacteroidota</taxon>
        <taxon>Cytophagia</taxon>
        <taxon>Cytophagales</taxon>
        <taxon>Cytophagaceae</taxon>
        <taxon>Spirosoma</taxon>
    </lineage>
</organism>
<keyword evidence="4" id="KW-1134">Transmembrane beta strand</keyword>
<evidence type="ECO:0000256" key="5">
    <source>
        <dbReference type="ARBA" id="ARBA00022692"/>
    </source>
</evidence>
<dbReference type="PANTHER" id="PTHR30026">
    <property type="entry name" value="OUTER MEMBRANE PROTEIN TOLC"/>
    <property type="match status" value="1"/>
</dbReference>
<protein>
    <submittedName>
        <fullName evidence="8">Outer membrane protein TolC</fullName>
    </submittedName>
</protein>
<dbReference type="GO" id="GO:0015562">
    <property type="term" value="F:efflux transmembrane transporter activity"/>
    <property type="evidence" value="ECO:0007669"/>
    <property type="project" value="InterPro"/>
</dbReference>
<dbReference type="Pfam" id="PF02321">
    <property type="entry name" value="OEP"/>
    <property type="match status" value="2"/>
</dbReference>
<dbReference type="Gene3D" id="1.20.1600.10">
    <property type="entry name" value="Outer membrane efflux proteins (OEP)"/>
    <property type="match status" value="1"/>
</dbReference>
<dbReference type="GO" id="GO:1990281">
    <property type="term" value="C:efflux pump complex"/>
    <property type="evidence" value="ECO:0007669"/>
    <property type="project" value="TreeGrafter"/>
</dbReference>
<keyword evidence="6" id="KW-0472">Membrane</keyword>
<dbReference type="PANTHER" id="PTHR30026:SF20">
    <property type="entry name" value="OUTER MEMBRANE PROTEIN TOLC"/>
    <property type="match status" value="1"/>
</dbReference>
<proteinExistence type="inferred from homology"/>
<dbReference type="GO" id="GO:0009279">
    <property type="term" value="C:cell outer membrane"/>
    <property type="evidence" value="ECO:0007669"/>
    <property type="project" value="UniProtKB-SubCell"/>
</dbReference>
<keyword evidence="3" id="KW-0813">Transport</keyword>